<keyword evidence="2" id="KW-1185">Reference proteome</keyword>
<dbReference type="EMBL" id="MU393565">
    <property type="protein sequence ID" value="KAI4861012.1"/>
    <property type="molecule type" value="Genomic_DNA"/>
</dbReference>
<evidence type="ECO:0000313" key="1">
    <source>
        <dbReference type="EMBL" id="KAI4861012.1"/>
    </source>
</evidence>
<evidence type="ECO:0000313" key="2">
    <source>
        <dbReference type="Proteomes" id="UP001497700"/>
    </source>
</evidence>
<organism evidence="1 2">
    <name type="scientific">Hypoxylon rubiginosum</name>
    <dbReference type="NCBI Taxonomy" id="110542"/>
    <lineage>
        <taxon>Eukaryota</taxon>
        <taxon>Fungi</taxon>
        <taxon>Dikarya</taxon>
        <taxon>Ascomycota</taxon>
        <taxon>Pezizomycotina</taxon>
        <taxon>Sordariomycetes</taxon>
        <taxon>Xylariomycetidae</taxon>
        <taxon>Xylariales</taxon>
        <taxon>Hypoxylaceae</taxon>
        <taxon>Hypoxylon</taxon>
    </lineage>
</organism>
<reference evidence="1 2" key="1">
    <citation type="journal article" date="2022" name="New Phytol.">
        <title>Ecological generalism drives hyperdiversity of secondary metabolite gene clusters in xylarialean endophytes.</title>
        <authorList>
            <person name="Franco M.E.E."/>
            <person name="Wisecaver J.H."/>
            <person name="Arnold A.E."/>
            <person name="Ju Y.M."/>
            <person name="Slot J.C."/>
            <person name="Ahrendt S."/>
            <person name="Moore L.P."/>
            <person name="Eastman K.E."/>
            <person name="Scott K."/>
            <person name="Konkel Z."/>
            <person name="Mondo S.J."/>
            <person name="Kuo A."/>
            <person name="Hayes R.D."/>
            <person name="Haridas S."/>
            <person name="Andreopoulos B."/>
            <person name="Riley R."/>
            <person name="LaButti K."/>
            <person name="Pangilinan J."/>
            <person name="Lipzen A."/>
            <person name="Amirebrahimi M."/>
            <person name="Yan J."/>
            <person name="Adam C."/>
            <person name="Keymanesh K."/>
            <person name="Ng V."/>
            <person name="Louie K."/>
            <person name="Northen T."/>
            <person name="Drula E."/>
            <person name="Henrissat B."/>
            <person name="Hsieh H.M."/>
            <person name="Youens-Clark K."/>
            <person name="Lutzoni F."/>
            <person name="Miadlikowska J."/>
            <person name="Eastwood D.C."/>
            <person name="Hamelin R.C."/>
            <person name="Grigoriev I.V."/>
            <person name="U'Ren J.M."/>
        </authorList>
    </citation>
    <scope>NUCLEOTIDE SEQUENCE [LARGE SCALE GENOMIC DNA]</scope>
    <source>
        <strain evidence="1 2">CBS 119005</strain>
    </source>
</reference>
<name>A0ACB9YP84_9PEZI</name>
<sequence length="445" mass="48255">MPRPVAIPRPRSVCQICDSLVGRRLPSTKYPLGVRNVTGAQAQVGKTLSKIGVVQKRMLASAAIPTGKTVSSASNTRETTEEHDNTTKRGPTTASQELSSVTNMMTYLERSKSKVLSNRRIPPEADVSAALKACRVVADYIMDDAVQPQISHMVNELDSAASELLSLDSSASPQSSKSSDTTFAAITAQVKQIIDKISDTAYSVLSHPPVFITPDLLKLYVDIQARLGRPETLPRVFQMYASKPMPREAAGSISYVNQNPAKMANAIDSKVIERALDTAIEARNLDAAVGIIENSYAAKAFIRSKLVRQGVLPAGTFAATPIAAYILATNFSSLQSTMDGAAATNVAFVGILAYVGFTASIGLVALTTANDQMRRVTWAPGVPLRTRWMKEEERAALDKIACAWGFQEKWRQGEEEGGDWDALREYIGQKGMVLDRTELMEGMDH</sequence>
<proteinExistence type="predicted"/>
<dbReference type="Proteomes" id="UP001497700">
    <property type="component" value="Unassembled WGS sequence"/>
</dbReference>
<comment type="caution">
    <text evidence="1">The sequence shown here is derived from an EMBL/GenBank/DDBJ whole genome shotgun (WGS) entry which is preliminary data.</text>
</comment>
<gene>
    <name evidence="1" type="ORF">F4820DRAFT_83346</name>
</gene>
<accession>A0ACB9YP84</accession>
<protein>
    <submittedName>
        <fullName evidence="1">Uncharacterized protein</fullName>
    </submittedName>
</protein>